<keyword evidence="5 8" id="KW-1133">Transmembrane helix</keyword>
<dbReference type="AlphaFoldDB" id="A0A852ZUB6"/>
<feature type="region of interest" description="Disordered" evidence="7">
    <location>
        <begin position="1"/>
        <end position="36"/>
    </location>
</feature>
<feature type="transmembrane region" description="Helical" evidence="8">
    <location>
        <begin position="188"/>
        <end position="208"/>
    </location>
</feature>
<name>A0A852ZUB6_9ACTN</name>
<feature type="transmembrane region" description="Helical" evidence="8">
    <location>
        <begin position="256"/>
        <end position="275"/>
    </location>
</feature>
<sequence>MSGTDATPGTVGRRRPGRPDRPAAGAPPEPRSASYYGRPIVRPPNWAALDIAGYFYAGGLAAGCAVLAGGAQLTGRPALARACRLGALGGVALSLVGLVHDLGRPGRFLNMLRVVKPTSPMSMGSWILCAFGPPAGVAAVCELTGRLPRLGRLATGVAALVGPAVATYTAVLLADTAVPAWHEGRRELPLLFAGSATATAAGLGMLAAPVAQASPARAAAVFGAGAELLADARMRRRLGLLAEPYRTGRGGRLTRAGRVLTATGALVGACAGALPGRRGRLVAALGGAALLAGGACTRFGVFAAGVASARDPKYTVLPQRARLAARRRGEEAARDAAGEAGADGAG</sequence>
<evidence type="ECO:0000256" key="2">
    <source>
        <dbReference type="ARBA" id="ARBA00008929"/>
    </source>
</evidence>
<evidence type="ECO:0000256" key="6">
    <source>
        <dbReference type="ARBA" id="ARBA00023136"/>
    </source>
</evidence>
<dbReference type="InterPro" id="IPR052049">
    <property type="entry name" value="Electron_transfer_protein"/>
</dbReference>
<feature type="transmembrane region" description="Helical" evidence="8">
    <location>
        <begin position="281"/>
        <end position="307"/>
    </location>
</feature>
<proteinExistence type="inferred from homology"/>
<dbReference type="EMBL" id="JACBZD010000001">
    <property type="protein sequence ID" value="NYI04880.1"/>
    <property type="molecule type" value="Genomic_DNA"/>
</dbReference>
<comment type="similarity">
    <text evidence="2">Belongs to the NrfD family.</text>
</comment>
<keyword evidence="4 8" id="KW-0812">Transmembrane</keyword>
<keyword evidence="10" id="KW-1185">Reference proteome</keyword>
<feature type="region of interest" description="Disordered" evidence="7">
    <location>
        <begin position="326"/>
        <end position="346"/>
    </location>
</feature>
<feature type="transmembrane region" description="Helical" evidence="8">
    <location>
        <begin position="85"/>
        <end position="103"/>
    </location>
</feature>
<dbReference type="Pfam" id="PF03916">
    <property type="entry name" value="NrfD"/>
    <property type="match status" value="1"/>
</dbReference>
<evidence type="ECO:0000313" key="10">
    <source>
        <dbReference type="Proteomes" id="UP000567795"/>
    </source>
</evidence>
<feature type="transmembrane region" description="Helical" evidence="8">
    <location>
        <begin position="51"/>
        <end position="73"/>
    </location>
</feature>
<evidence type="ECO:0008006" key="11">
    <source>
        <dbReference type="Google" id="ProtNLM"/>
    </source>
</evidence>
<feature type="compositionally biased region" description="Basic and acidic residues" evidence="7">
    <location>
        <begin position="327"/>
        <end position="337"/>
    </location>
</feature>
<dbReference type="RefSeq" id="WP_179813715.1">
    <property type="nucleotide sequence ID" value="NZ_JACBZD010000001.1"/>
</dbReference>
<evidence type="ECO:0000256" key="1">
    <source>
        <dbReference type="ARBA" id="ARBA00004651"/>
    </source>
</evidence>
<organism evidence="9 10">
    <name type="scientific">Allostreptomyces psammosilenae</name>
    <dbReference type="NCBI Taxonomy" id="1892865"/>
    <lineage>
        <taxon>Bacteria</taxon>
        <taxon>Bacillati</taxon>
        <taxon>Actinomycetota</taxon>
        <taxon>Actinomycetes</taxon>
        <taxon>Kitasatosporales</taxon>
        <taxon>Streptomycetaceae</taxon>
        <taxon>Allostreptomyces</taxon>
    </lineage>
</organism>
<dbReference type="PANTHER" id="PTHR34856">
    <property type="entry name" value="PROTEIN NRFD"/>
    <property type="match status" value="1"/>
</dbReference>
<evidence type="ECO:0000256" key="8">
    <source>
        <dbReference type="SAM" id="Phobius"/>
    </source>
</evidence>
<evidence type="ECO:0000256" key="4">
    <source>
        <dbReference type="ARBA" id="ARBA00022692"/>
    </source>
</evidence>
<dbReference type="GO" id="GO:0005886">
    <property type="term" value="C:plasma membrane"/>
    <property type="evidence" value="ECO:0007669"/>
    <property type="project" value="UniProtKB-SubCell"/>
</dbReference>
<accession>A0A852ZUB6</accession>
<protein>
    <recommendedName>
        <fullName evidence="11">Polysulfide reductase</fullName>
    </recommendedName>
</protein>
<dbReference type="Proteomes" id="UP000567795">
    <property type="component" value="Unassembled WGS sequence"/>
</dbReference>
<evidence type="ECO:0000313" key="9">
    <source>
        <dbReference type="EMBL" id="NYI04880.1"/>
    </source>
</evidence>
<evidence type="ECO:0000256" key="7">
    <source>
        <dbReference type="SAM" id="MobiDB-lite"/>
    </source>
</evidence>
<comment type="caution">
    <text evidence="9">The sequence shown here is derived from an EMBL/GenBank/DDBJ whole genome shotgun (WGS) entry which is preliminary data.</text>
</comment>
<reference evidence="9 10" key="1">
    <citation type="submission" date="2020-07" db="EMBL/GenBank/DDBJ databases">
        <title>Sequencing the genomes of 1000 actinobacteria strains.</title>
        <authorList>
            <person name="Klenk H.-P."/>
        </authorList>
    </citation>
    <scope>NUCLEOTIDE SEQUENCE [LARGE SCALE GENOMIC DNA]</scope>
    <source>
        <strain evidence="9 10">DSM 42178</strain>
    </source>
</reference>
<feature type="transmembrane region" description="Helical" evidence="8">
    <location>
        <begin position="153"/>
        <end position="173"/>
    </location>
</feature>
<dbReference type="PANTHER" id="PTHR34856:SF2">
    <property type="entry name" value="PROTEIN NRFD"/>
    <property type="match status" value="1"/>
</dbReference>
<comment type="subcellular location">
    <subcellularLocation>
        <location evidence="1">Cell membrane</location>
        <topology evidence="1">Multi-pass membrane protein</topology>
    </subcellularLocation>
</comment>
<dbReference type="InterPro" id="IPR005614">
    <property type="entry name" value="NrfD-like"/>
</dbReference>
<keyword evidence="3" id="KW-1003">Cell membrane</keyword>
<feature type="transmembrane region" description="Helical" evidence="8">
    <location>
        <begin position="123"/>
        <end position="141"/>
    </location>
</feature>
<keyword evidence="6 8" id="KW-0472">Membrane</keyword>
<evidence type="ECO:0000256" key="3">
    <source>
        <dbReference type="ARBA" id="ARBA00022475"/>
    </source>
</evidence>
<gene>
    <name evidence="9" type="ORF">FHU37_001823</name>
</gene>
<evidence type="ECO:0000256" key="5">
    <source>
        <dbReference type="ARBA" id="ARBA00022989"/>
    </source>
</evidence>
<dbReference type="Gene3D" id="1.20.1630.10">
    <property type="entry name" value="Formate dehydrogenase/DMSO reductase domain"/>
    <property type="match status" value="1"/>
</dbReference>